<reference evidence="1 2" key="1">
    <citation type="journal article" date="2021" name="Pathogens">
        <title>Isolation and Characterization of Kingella bonacorsii sp. nov., A Novel Kingella Species Detected in a Stable Periodontitis Subject.</title>
        <authorList>
            <person name="Antezack A."/>
            <person name="Boxberger M."/>
            <person name="Rolland C."/>
            <person name="Monnet-Corti V."/>
            <person name="La Scola B."/>
        </authorList>
    </citation>
    <scope>NUCLEOTIDE SEQUENCE [LARGE SCALE GENOMIC DNA]</scope>
    <source>
        <strain evidence="1 2">Marseille-Q4569</strain>
    </source>
</reference>
<organism evidence="1 2">
    <name type="scientific">Kingella bonacorsii</name>
    <dbReference type="NCBI Taxonomy" id="2796361"/>
    <lineage>
        <taxon>Bacteria</taxon>
        <taxon>Pseudomonadati</taxon>
        <taxon>Pseudomonadota</taxon>
        <taxon>Betaproteobacteria</taxon>
        <taxon>Neisseriales</taxon>
        <taxon>Neisseriaceae</taxon>
        <taxon>Kingella</taxon>
    </lineage>
</organism>
<dbReference type="RefSeq" id="WP_200521532.1">
    <property type="nucleotide sequence ID" value="NZ_JAEHNZ010000001.1"/>
</dbReference>
<keyword evidence="2" id="KW-1185">Reference proteome</keyword>
<sequence>MTTLHTLAQRHIPQITHLPDDTEETLEAECTLWAADSTLLIDSDTAPSIAALEAVSAQLTWLDQHQSDILQLIAANSRLAAPSQPQIAYAAFWLEDGTSFCDFAVCAANWGEQLAECALENGALTFSQISTP</sequence>
<dbReference type="Proteomes" id="UP000614058">
    <property type="component" value="Unassembled WGS sequence"/>
</dbReference>
<dbReference type="EMBL" id="JAEHNZ010000001">
    <property type="protein sequence ID" value="MBK0395447.1"/>
    <property type="molecule type" value="Genomic_DNA"/>
</dbReference>
<protein>
    <submittedName>
        <fullName evidence="1">Uncharacterized protein</fullName>
    </submittedName>
</protein>
<evidence type="ECO:0000313" key="2">
    <source>
        <dbReference type="Proteomes" id="UP000614058"/>
    </source>
</evidence>
<accession>A0ABS1BQB5</accession>
<evidence type="ECO:0000313" key="1">
    <source>
        <dbReference type="EMBL" id="MBK0395447.1"/>
    </source>
</evidence>
<comment type="caution">
    <text evidence="1">The sequence shown here is derived from an EMBL/GenBank/DDBJ whole genome shotgun (WGS) entry which is preliminary data.</text>
</comment>
<proteinExistence type="predicted"/>
<name>A0ABS1BQB5_9NEIS</name>
<gene>
    <name evidence="1" type="ORF">JDW22_02305</name>
</gene>